<protein>
    <submittedName>
        <fullName evidence="1">Uncharacterized protein</fullName>
    </submittedName>
</protein>
<dbReference type="Proteomes" id="UP000501338">
    <property type="component" value="Chromosome"/>
</dbReference>
<proteinExistence type="predicted"/>
<keyword evidence="3" id="KW-1185">Reference proteome</keyword>
<accession>A0A6G6SWF5</accession>
<dbReference type="Proteomes" id="UP000612266">
    <property type="component" value="Unassembled WGS sequence"/>
</dbReference>
<reference evidence="1" key="2">
    <citation type="submission" date="2020-11" db="EMBL/GenBank/DDBJ databases">
        <title>Enhanced detection system for hospital associated transmission using whole genome sequencing surveillance.</title>
        <authorList>
            <person name="Harrison L.H."/>
            <person name="Van Tyne D."/>
            <person name="Marsh J.W."/>
            <person name="Griffith M.P."/>
            <person name="Snyder D.J."/>
            <person name="Cooper V.S."/>
            <person name="Mustapha M."/>
        </authorList>
    </citation>
    <scope>NUCLEOTIDE SEQUENCE</scope>
    <source>
        <strain evidence="1">PR00070</strain>
    </source>
</reference>
<gene>
    <name evidence="2" type="ORF">GTH23_06720</name>
    <name evidence="1" type="ORF">I4901_09610</name>
</gene>
<sequence>MKIMKILKRETIESNFNKKEQASIDIMDIKPIRDKLYLPYSINAWYTTTLSEAITFIQLPTAISGSQILLHITQGSGANQVVFIDDVLWPLGRKPLLSWDKGAIDIIQFIALNETWLGRFIGGGMHVSE</sequence>
<dbReference type="GeneID" id="57332946"/>
<dbReference type="EMBL" id="CP047340">
    <property type="protein sequence ID" value="QIF89752.1"/>
    <property type="molecule type" value="Genomic_DNA"/>
</dbReference>
<reference evidence="2 3" key="1">
    <citation type="submission" date="2020-01" db="EMBL/GenBank/DDBJ databases">
        <title>The genomic epidemiology of tigecycline resistance gene tet(X) variants in a swine farm in China.</title>
        <authorList>
            <person name="Peng K."/>
            <person name="Li R."/>
        </authorList>
    </citation>
    <scope>NUCLEOTIDE SEQUENCE [LARGE SCALE GENOMIC DNA]</scope>
    <source>
        <strain evidence="2 3">ZF1</strain>
    </source>
</reference>
<evidence type="ECO:0000313" key="1">
    <source>
        <dbReference type="EMBL" id="MBG2914623.1"/>
    </source>
</evidence>
<dbReference type="RefSeq" id="WP_075673119.1">
    <property type="nucleotide sequence ID" value="NZ_CP045008.1"/>
</dbReference>
<evidence type="ECO:0000313" key="2">
    <source>
        <dbReference type="EMBL" id="QIF89752.1"/>
    </source>
</evidence>
<organism evidence="1 4">
    <name type="scientific">Proteus terrae subsp. cibarius</name>
    <dbReference type="NCBI Taxonomy" id="626774"/>
    <lineage>
        <taxon>Bacteria</taxon>
        <taxon>Pseudomonadati</taxon>
        <taxon>Pseudomonadota</taxon>
        <taxon>Gammaproteobacteria</taxon>
        <taxon>Enterobacterales</taxon>
        <taxon>Morganellaceae</taxon>
        <taxon>Proteus</taxon>
    </lineage>
</organism>
<dbReference type="EMBL" id="JADSJR010000010">
    <property type="protein sequence ID" value="MBG2914623.1"/>
    <property type="molecule type" value="Genomic_DNA"/>
</dbReference>
<evidence type="ECO:0000313" key="3">
    <source>
        <dbReference type="Proteomes" id="UP000501338"/>
    </source>
</evidence>
<evidence type="ECO:0000313" key="4">
    <source>
        <dbReference type="Proteomes" id="UP000612266"/>
    </source>
</evidence>
<name>A0A6G6SWF5_9GAMM</name>
<dbReference type="AlphaFoldDB" id="A0A6G6SWF5"/>